<evidence type="ECO:0000313" key="3">
    <source>
        <dbReference type="Proteomes" id="UP000694044"/>
    </source>
</evidence>
<sequence>MDCGGVTYWMILLIKIPWVAVFVVFTSHYLHKVYLRKSAVNYQFVEGDIQWSKKTVVYFPLGCAVAGTVAGMFGVGVGITTGSIMMELGIVPGVATSTMVMILYSSGQIRMIAWHWAALAFVVPSASQRLCIRASVPIRTLLMTYQAIKIISIFTLPQAFAARTGKLCRLNQTNPDNTIEVHVLACNRYLF</sequence>
<dbReference type="PANTHER" id="PTHR14255">
    <property type="entry name" value="CEREBLON"/>
    <property type="match status" value="1"/>
</dbReference>
<dbReference type="OrthoDB" id="434519at2759"/>
<evidence type="ECO:0000256" key="1">
    <source>
        <dbReference type="SAM" id="Phobius"/>
    </source>
</evidence>
<organism evidence="2 3">
    <name type="scientific">Phytophthora pseudosyringae</name>
    <dbReference type="NCBI Taxonomy" id="221518"/>
    <lineage>
        <taxon>Eukaryota</taxon>
        <taxon>Sar</taxon>
        <taxon>Stramenopiles</taxon>
        <taxon>Oomycota</taxon>
        <taxon>Peronosporomycetes</taxon>
        <taxon>Peronosporales</taxon>
        <taxon>Peronosporaceae</taxon>
        <taxon>Phytophthora</taxon>
    </lineage>
</organism>
<comment type="caution">
    <text evidence="2">The sequence shown here is derived from an EMBL/GenBank/DDBJ whole genome shotgun (WGS) entry which is preliminary data.</text>
</comment>
<name>A0A8T1WQ96_9STRA</name>
<accession>A0A8T1WQ96</accession>
<protein>
    <submittedName>
        <fullName evidence="2">Uncharacterized protein</fullName>
    </submittedName>
</protein>
<keyword evidence="1" id="KW-0812">Transmembrane</keyword>
<dbReference type="GO" id="GO:0031464">
    <property type="term" value="C:Cul4A-RING E3 ubiquitin ligase complex"/>
    <property type="evidence" value="ECO:0007669"/>
    <property type="project" value="TreeGrafter"/>
</dbReference>
<proteinExistence type="predicted"/>
<gene>
    <name evidence="2" type="ORF">PHYPSEUDO_000066</name>
</gene>
<dbReference type="GO" id="GO:0016567">
    <property type="term" value="P:protein ubiquitination"/>
    <property type="evidence" value="ECO:0007669"/>
    <property type="project" value="TreeGrafter"/>
</dbReference>
<dbReference type="EMBL" id="JAGDFM010000001">
    <property type="protein sequence ID" value="KAG7393889.1"/>
    <property type="molecule type" value="Genomic_DNA"/>
</dbReference>
<dbReference type="Proteomes" id="UP000694044">
    <property type="component" value="Unassembled WGS sequence"/>
</dbReference>
<keyword evidence="3" id="KW-1185">Reference proteome</keyword>
<feature type="transmembrane region" description="Helical" evidence="1">
    <location>
        <begin position="6"/>
        <end position="30"/>
    </location>
</feature>
<feature type="transmembrane region" description="Helical" evidence="1">
    <location>
        <begin position="84"/>
        <end position="104"/>
    </location>
</feature>
<keyword evidence="1" id="KW-0472">Membrane</keyword>
<reference evidence="2" key="1">
    <citation type="submission" date="2021-02" db="EMBL/GenBank/DDBJ databases">
        <authorList>
            <person name="Palmer J.M."/>
        </authorList>
    </citation>
    <scope>NUCLEOTIDE SEQUENCE</scope>
    <source>
        <strain evidence="2">SCRP734</strain>
    </source>
</reference>
<feature type="transmembrane region" description="Helical" evidence="1">
    <location>
        <begin position="56"/>
        <end position="78"/>
    </location>
</feature>
<dbReference type="PANTHER" id="PTHR14255:SF3">
    <property type="entry name" value="SULFITE EXPORTER TAUE_SAFE FAMILY PROTEIN 5-RELATED"/>
    <property type="match status" value="1"/>
</dbReference>
<evidence type="ECO:0000313" key="2">
    <source>
        <dbReference type="EMBL" id="KAG7393889.1"/>
    </source>
</evidence>
<dbReference type="AlphaFoldDB" id="A0A8T1WQ96"/>
<keyword evidence="1" id="KW-1133">Transmembrane helix</keyword>